<reference evidence="2 3" key="1">
    <citation type="journal article" date="2019" name="Int. J. Syst. Evol. Microbiol.">
        <title>The Global Catalogue of Microorganisms (GCM) 10K type strain sequencing project: providing services to taxonomists for standard genome sequencing and annotation.</title>
        <authorList>
            <consortium name="The Broad Institute Genomics Platform"/>
            <consortium name="The Broad Institute Genome Sequencing Center for Infectious Disease"/>
            <person name="Wu L."/>
            <person name="Ma J."/>
        </authorList>
    </citation>
    <scope>NUCLEOTIDE SEQUENCE [LARGE SCALE GENOMIC DNA]</scope>
    <source>
        <strain evidence="2 3">JCM 13518</strain>
    </source>
</reference>
<keyword evidence="3" id="KW-1185">Reference proteome</keyword>
<proteinExistence type="predicted"/>
<dbReference type="RefSeq" id="WP_344202990.1">
    <property type="nucleotide sequence ID" value="NZ_BAAAME010000005.1"/>
</dbReference>
<organism evidence="2 3">
    <name type="scientific">Aeromicrobium alkaliterrae</name>
    <dbReference type="NCBI Taxonomy" id="302168"/>
    <lineage>
        <taxon>Bacteria</taxon>
        <taxon>Bacillati</taxon>
        <taxon>Actinomycetota</taxon>
        <taxon>Actinomycetes</taxon>
        <taxon>Propionibacteriales</taxon>
        <taxon>Nocardioidaceae</taxon>
        <taxon>Aeromicrobium</taxon>
    </lineage>
</organism>
<keyword evidence="1" id="KW-0812">Transmembrane</keyword>
<feature type="transmembrane region" description="Helical" evidence="1">
    <location>
        <begin position="168"/>
        <end position="188"/>
    </location>
</feature>
<keyword evidence="1" id="KW-1133">Transmembrane helix</keyword>
<evidence type="ECO:0000313" key="3">
    <source>
        <dbReference type="Proteomes" id="UP001501057"/>
    </source>
</evidence>
<dbReference type="Proteomes" id="UP001501057">
    <property type="component" value="Unassembled WGS sequence"/>
</dbReference>
<comment type="caution">
    <text evidence="2">The sequence shown here is derived from an EMBL/GenBank/DDBJ whole genome shotgun (WGS) entry which is preliminary data.</text>
</comment>
<keyword evidence="1" id="KW-0472">Membrane</keyword>
<gene>
    <name evidence="2" type="ORF">GCM10009710_29590</name>
</gene>
<protein>
    <recommendedName>
        <fullName evidence="4">Integral membrane protein</fullName>
    </recommendedName>
</protein>
<feature type="transmembrane region" description="Helical" evidence="1">
    <location>
        <begin position="250"/>
        <end position="270"/>
    </location>
</feature>
<accession>A0ABN2K3I6</accession>
<feature type="transmembrane region" description="Helical" evidence="1">
    <location>
        <begin position="195"/>
        <end position="213"/>
    </location>
</feature>
<evidence type="ECO:0008006" key="4">
    <source>
        <dbReference type="Google" id="ProtNLM"/>
    </source>
</evidence>
<name>A0ABN2K3I6_9ACTN</name>
<evidence type="ECO:0000256" key="1">
    <source>
        <dbReference type="SAM" id="Phobius"/>
    </source>
</evidence>
<evidence type="ECO:0000313" key="2">
    <source>
        <dbReference type="EMBL" id="GAA1747611.1"/>
    </source>
</evidence>
<sequence length="280" mass="28217">MRGFGAFLAGLFAVVAFAVLLPTAWVTANIADEDGYVDLSRGVLEDAGTRDAVVSAVSDELGGQTRQRLVDLGVPQSLIDQTLAGVEGFVGQGLASEAVVDAWGESQRAAHRDMFRQDGSGFVVELGPLVNAVAVQAGVDLAVPTSFPIEDDSTASRRAVQLIGASPMLAVTAGLVAIVGALSAVLLARSRGAALVWLGLGGLLGVGLSYVGARMASASDVTAGAGAGDQVVSALLDVARESYDGLLGRAALGSAAVLAIGVVVVIVTAVSRRREPIAGP</sequence>
<dbReference type="EMBL" id="BAAAME010000005">
    <property type="protein sequence ID" value="GAA1747611.1"/>
    <property type="molecule type" value="Genomic_DNA"/>
</dbReference>